<feature type="compositionally biased region" description="Acidic residues" evidence="2">
    <location>
        <begin position="346"/>
        <end position="359"/>
    </location>
</feature>
<dbReference type="STRING" id="4795.A0A225WJV0"/>
<comment type="similarity">
    <text evidence="1">Belongs to the TEL2 family.</text>
</comment>
<feature type="compositionally biased region" description="Basic residues" evidence="2">
    <location>
        <begin position="325"/>
        <end position="339"/>
    </location>
</feature>
<dbReference type="GO" id="GO:0005829">
    <property type="term" value="C:cytosol"/>
    <property type="evidence" value="ECO:0007669"/>
    <property type="project" value="TreeGrafter"/>
</dbReference>
<reference evidence="5" key="1">
    <citation type="submission" date="2017-03" db="EMBL/GenBank/DDBJ databases">
        <title>Phytopthora megakarya and P. palmivora, two closely related causual agents of cacao black pod achieved similar genome size and gene model numbers by different mechanisms.</title>
        <authorList>
            <person name="Ali S."/>
            <person name="Shao J."/>
            <person name="Larry D.J."/>
            <person name="Kronmiller B."/>
            <person name="Shen D."/>
            <person name="Strem M.D."/>
            <person name="Melnick R.L."/>
            <person name="Guiltinan M.J."/>
            <person name="Tyler B.M."/>
            <person name="Meinhardt L.W."/>
            <person name="Bailey B.A."/>
        </authorList>
    </citation>
    <scope>NUCLEOTIDE SEQUENCE [LARGE SCALE GENOMIC DNA]</scope>
    <source>
        <strain evidence="5">zdho120</strain>
    </source>
</reference>
<proteinExistence type="inferred from homology"/>
<dbReference type="PANTHER" id="PTHR15830">
    <property type="entry name" value="TELOMERE LENGTH REGULATION PROTEIN TEL2 FAMILY MEMBER"/>
    <property type="match status" value="1"/>
</dbReference>
<dbReference type="Proteomes" id="UP000198211">
    <property type="component" value="Unassembled WGS sequence"/>
</dbReference>
<dbReference type="GO" id="GO:0051083">
    <property type="term" value="P:'de novo' cotranslational protein folding"/>
    <property type="evidence" value="ECO:0007669"/>
    <property type="project" value="TreeGrafter"/>
</dbReference>
<evidence type="ECO:0000256" key="1">
    <source>
        <dbReference type="ARBA" id="ARBA00006133"/>
    </source>
</evidence>
<protein>
    <submittedName>
        <fullName evidence="4">Telomere length regulation protein TEL2</fullName>
    </submittedName>
</protein>
<feature type="non-terminal residue" evidence="4">
    <location>
        <position position="1"/>
    </location>
</feature>
<dbReference type="Gene3D" id="1.25.40.720">
    <property type="entry name" value="Telomere length regulation protein 2, C-terminal domain"/>
    <property type="match status" value="2"/>
</dbReference>
<dbReference type="EMBL" id="NBNE01000807">
    <property type="protein sequence ID" value="OWZ17130.1"/>
    <property type="molecule type" value="Genomic_DNA"/>
</dbReference>
<dbReference type="OrthoDB" id="10258062at2759"/>
<evidence type="ECO:0000256" key="2">
    <source>
        <dbReference type="SAM" id="MobiDB-lite"/>
    </source>
</evidence>
<dbReference type="AlphaFoldDB" id="A0A225WJV0"/>
<sequence length="697" mass="78830">QVLVSQVSSLPDLIYNRRQRDTPSTFRPRRYFLTLCDGLFRSLIRLETPITHSHTFRMFADKLTRIGQMQSFVQSWLRITTASSTTKRNHILFQSLPESCHEQILLQIANEKVSYSLRTRQVLGLPKYMLLAQIPPVLCASQHFQYVLAHKVLLRKSIEDLFFWRVLVDVMVQCDGDPCQSPLAAVFDVVLARWSRNDFAANTDYTVNSSVCFFLRYSLQKLTEGSGDAAFMKQDWITKLCKGVQDHMSHSLERVRALGMRVGESLSHVISSENPLDFGLSDEDPLAVYGCLVSPDELDRKIASLDINERSEIHETQSTTNSSDKKRHRVRQRHSKNRSAKPFSLDPDELVLSDDDEADSSGNESESSCDDVNSDSDMSLEAYDLDDDEEDLTAKRPLYLKDLIAGLLADDDREKTELALNEAETLLRRHPRDLNDKAHEVVRALLRLEDKYNTPQFVTLRSQALATTCALAPTQTLPYLSSQALEREQLLQSRIDVLQTMTSAAQELSERGGGYQRPQAPKTLLKDRDLTTRTMQGLKTRRWGYRRNPLAAPKRNAFAPYALVFFSPLLFGYVEYVRNHSNSESSRSEVEQTFLAHLLHALASFVECAGHAPQSLAMAKCLLEFAWSERSSVNAEVRRQVVFSLSRVLLAVSPSLLRQEAGDALSEVAPWLQHVQTHDADAGCREAARLLSSFASV</sequence>
<feature type="region of interest" description="Disordered" evidence="2">
    <location>
        <begin position="312"/>
        <end position="377"/>
    </location>
</feature>
<evidence type="ECO:0000313" key="4">
    <source>
        <dbReference type="EMBL" id="OWZ17130.1"/>
    </source>
</evidence>
<organism evidence="4 5">
    <name type="scientific">Phytophthora megakarya</name>
    <dbReference type="NCBI Taxonomy" id="4795"/>
    <lineage>
        <taxon>Eukaryota</taxon>
        <taxon>Sar</taxon>
        <taxon>Stramenopiles</taxon>
        <taxon>Oomycota</taxon>
        <taxon>Peronosporomycetes</taxon>
        <taxon>Peronosporales</taxon>
        <taxon>Peronosporaceae</taxon>
        <taxon>Phytophthora</taxon>
    </lineage>
</organism>
<dbReference type="GO" id="GO:0051879">
    <property type="term" value="F:Hsp90 protein binding"/>
    <property type="evidence" value="ECO:0007669"/>
    <property type="project" value="TreeGrafter"/>
</dbReference>
<dbReference type="InterPro" id="IPR051970">
    <property type="entry name" value="TEL2_Regulation"/>
</dbReference>
<comment type="caution">
    <text evidence="4">The sequence shown here is derived from an EMBL/GenBank/DDBJ whole genome shotgun (WGS) entry which is preliminary data.</text>
</comment>
<dbReference type="GO" id="GO:0042162">
    <property type="term" value="F:telomeric DNA binding"/>
    <property type="evidence" value="ECO:0007669"/>
    <property type="project" value="TreeGrafter"/>
</dbReference>
<keyword evidence="5" id="KW-1185">Reference proteome</keyword>
<name>A0A225WJV0_9STRA</name>
<evidence type="ECO:0000259" key="3">
    <source>
        <dbReference type="Pfam" id="PF10193"/>
    </source>
</evidence>
<dbReference type="Pfam" id="PF10193">
    <property type="entry name" value="Telomere_reg-2"/>
    <property type="match status" value="1"/>
</dbReference>
<dbReference type="InterPro" id="IPR038528">
    <property type="entry name" value="TEL2_C_sf"/>
</dbReference>
<feature type="domain" description="Telomere length regulation protein conserved" evidence="3">
    <location>
        <begin position="397"/>
        <end position="505"/>
    </location>
</feature>
<accession>A0A225WJV0</accession>
<dbReference type="InterPro" id="IPR019337">
    <property type="entry name" value="Telomere_length_regulation_dom"/>
</dbReference>
<evidence type="ECO:0000313" key="5">
    <source>
        <dbReference type="Proteomes" id="UP000198211"/>
    </source>
</evidence>
<dbReference type="PANTHER" id="PTHR15830:SF10">
    <property type="entry name" value="TELOMERE LENGTH REGULATION PROTEIN TEL2 HOMOLOG"/>
    <property type="match status" value="1"/>
</dbReference>
<gene>
    <name evidence="4" type="ORF">PHMEG_0008969</name>
</gene>